<dbReference type="InterPro" id="IPR003016">
    <property type="entry name" value="2-oxoA_DH_lipoyl-BS"/>
</dbReference>
<dbReference type="PROSITE" id="PS00189">
    <property type="entry name" value="LIPOYL"/>
    <property type="match status" value="1"/>
</dbReference>
<evidence type="ECO:0000256" key="3">
    <source>
        <dbReference type="HAMAP-Rule" id="MF_00272"/>
    </source>
</evidence>
<feature type="modified residue" description="N6-lipoyllysine" evidence="3 4">
    <location>
        <position position="65"/>
    </location>
</feature>
<accession>A0A126T274</accession>
<dbReference type="OrthoDB" id="9796712at2"/>
<proteinExistence type="inferred from homology"/>
<dbReference type="GO" id="GO:0005829">
    <property type="term" value="C:cytosol"/>
    <property type="evidence" value="ECO:0007669"/>
    <property type="project" value="TreeGrafter"/>
</dbReference>
<evidence type="ECO:0000256" key="1">
    <source>
        <dbReference type="ARBA" id="ARBA00009249"/>
    </source>
</evidence>
<dbReference type="CDD" id="cd06848">
    <property type="entry name" value="GCS_H"/>
    <property type="match status" value="1"/>
</dbReference>
<protein>
    <recommendedName>
        <fullName evidence="3">Glycine cleavage system H protein</fullName>
    </recommendedName>
</protein>
<dbReference type="InterPro" id="IPR011053">
    <property type="entry name" value="Single_hybrid_motif"/>
</dbReference>
<name>A0A126T274_9GAMM</name>
<dbReference type="GO" id="GO:0009249">
    <property type="term" value="P:protein lipoylation"/>
    <property type="evidence" value="ECO:0007669"/>
    <property type="project" value="TreeGrafter"/>
</dbReference>
<dbReference type="EMBL" id="CP014476">
    <property type="protein sequence ID" value="AMK76185.1"/>
    <property type="molecule type" value="Genomic_DNA"/>
</dbReference>
<dbReference type="GO" id="GO:0005960">
    <property type="term" value="C:glycine cleavage complex"/>
    <property type="evidence" value="ECO:0007669"/>
    <property type="project" value="InterPro"/>
</dbReference>
<dbReference type="InterPro" id="IPR000089">
    <property type="entry name" value="Biotin_lipoyl"/>
</dbReference>
<dbReference type="InterPro" id="IPR033753">
    <property type="entry name" value="GCV_H/Fam206"/>
</dbReference>
<dbReference type="Pfam" id="PF01597">
    <property type="entry name" value="GCV_H"/>
    <property type="match status" value="1"/>
</dbReference>
<dbReference type="Proteomes" id="UP000030512">
    <property type="component" value="Chromosome"/>
</dbReference>
<dbReference type="InterPro" id="IPR017453">
    <property type="entry name" value="GCV_H_sub"/>
</dbReference>
<sequence>MSETPENLKYAETHEWAKLEDGNLVRVGITDFAQSELGDIVFIGLPDVGRVVKAGEQLAVVESVKTASDLFSPVSGIVAEVNEAVSDEPELVNDGAYQTWLFCIKADNTAELEQLLDADAYRTLIEE</sequence>
<evidence type="ECO:0000313" key="6">
    <source>
        <dbReference type="EMBL" id="AMK76185.1"/>
    </source>
</evidence>
<dbReference type="InterPro" id="IPR002930">
    <property type="entry name" value="GCV_H"/>
</dbReference>
<dbReference type="STRING" id="1538553.JT25_006715"/>
<evidence type="ECO:0000259" key="5">
    <source>
        <dbReference type="PROSITE" id="PS50968"/>
    </source>
</evidence>
<feature type="domain" description="Lipoyl-binding" evidence="5">
    <location>
        <begin position="24"/>
        <end position="105"/>
    </location>
</feature>
<evidence type="ECO:0000256" key="4">
    <source>
        <dbReference type="PIRSR" id="PIRSR617453-50"/>
    </source>
</evidence>
<comment type="similarity">
    <text evidence="1 3">Belongs to the GcvH family.</text>
</comment>
<organism evidence="6 7">
    <name type="scientific">Methylomonas denitrificans</name>
    <dbReference type="NCBI Taxonomy" id="1538553"/>
    <lineage>
        <taxon>Bacteria</taxon>
        <taxon>Pseudomonadati</taxon>
        <taxon>Pseudomonadota</taxon>
        <taxon>Gammaproteobacteria</taxon>
        <taxon>Methylococcales</taxon>
        <taxon>Methylococcaceae</taxon>
        <taxon>Methylomonas</taxon>
    </lineage>
</organism>
<dbReference type="PANTHER" id="PTHR11715:SF3">
    <property type="entry name" value="GLYCINE CLEAVAGE SYSTEM H PROTEIN-RELATED"/>
    <property type="match status" value="1"/>
</dbReference>
<evidence type="ECO:0000256" key="2">
    <source>
        <dbReference type="ARBA" id="ARBA00022823"/>
    </source>
</evidence>
<dbReference type="AlphaFoldDB" id="A0A126T274"/>
<dbReference type="Gene3D" id="2.40.50.100">
    <property type="match status" value="1"/>
</dbReference>
<dbReference type="RefSeq" id="WP_036274806.1">
    <property type="nucleotide sequence ID" value="NZ_CP014476.1"/>
</dbReference>
<dbReference type="KEGG" id="mdn:JT25_006715"/>
<comment type="cofactor">
    <cofactor evidence="3">
        <name>(R)-lipoate</name>
        <dbReference type="ChEBI" id="CHEBI:83088"/>
    </cofactor>
    <text evidence="3">Binds 1 lipoyl cofactor covalently.</text>
</comment>
<comment type="subunit">
    <text evidence="3">The glycine cleavage system is composed of four proteins: P, T, L and H.</text>
</comment>
<dbReference type="SUPFAM" id="SSF51230">
    <property type="entry name" value="Single hybrid motif"/>
    <property type="match status" value="1"/>
</dbReference>
<keyword evidence="7" id="KW-1185">Reference proteome</keyword>
<evidence type="ECO:0000313" key="7">
    <source>
        <dbReference type="Proteomes" id="UP000030512"/>
    </source>
</evidence>
<dbReference type="HAMAP" id="MF_00272">
    <property type="entry name" value="GcvH"/>
    <property type="match status" value="1"/>
</dbReference>
<dbReference type="PROSITE" id="PS50968">
    <property type="entry name" value="BIOTINYL_LIPOYL"/>
    <property type="match status" value="1"/>
</dbReference>
<keyword evidence="2 3" id="KW-0450">Lipoyl</keyword>
<dbReference type="GO" id="GO:0019464">
    <property type="term" value="P:glycine decarboxylation via glycine cleavage system"/>
    <property type="evidence" value="ECO:0007669"/>
    <property type="project" value="UniProtKB-UniRule"/>
</dbReference>
<gene>
    <name evidence="3" type="primary">gcvH</name>
    <name evidence="6" type="ORF">JT25_006715</name>
</gene>
<dbReference type="NCBIfam" id="TIGR00527">
    <property type="entry name" value="gcvH"/>
    <property type="match status" value="1"/>
</dbReference>
<reference evidence="6 7" key="1">
    <citation type="journal article" date="2015" name="Environ. Microbiol.">
        <title>Methane oxidation coupled to nitrate reduction under hypoxia by the Gammaproteobacterium Methylomonas denitrificans, sp. nov. type strain FJG1.</title>
        <authorList>
            <person name="Kits K.D."/>
            <person name="Klotz M.G."/>
            <person name="Stein L.Y."/>
        </authorList>
    </citation>
    <scope>NUCLEOTIDE SEQUENCE [LARGE SCALE GENOMIC DNA]</scope>
    <source>
        <strain evidence="6 7">FJG1</strain>
    </source>
</reference>
<dbReference type="NCBIfam" id="NF002270">
    <property type="entry name" value="PRK01202.1"/>
    <property type="match status" value="1"/>
</dbReference>
<comment type="function">
    <text evidence="3">The glycine cleavage system catalyzes the degradation of glycine. The H protein shuttles the methylamine group of glycine from the P protein to the T protein.</text>
</comment>
<dbReference type="PANTHER" id="PTHR11715">
    <property type="entry name" value="GLYCINE CLEAVAGE SYSTEM H PROTEIN"/>
    <property type="match status" value="1"/>
</dbReference>